<dbReference type="Proteomes" id="UP000176241">
    <property type="component" value="Unassembled WGS sequence"/>
</dbReference>
<gene>
    <name evidence="2" type="ORF">A2731_03075</name>
</gene>
<evidence type="ECO:0008006" key="4">
    <source>
        <dbReference type="Google" id="ProtNLM"/>
    </source>
</evidence>
<sequence length="528" mass="59892">MKKVLSKSVLIALSLTLVLGNFLFSLPALAALDLVKSVDFDTVYYIDGNNIRHPFPDLITYQSWYGHDFSRVVSVSNDFLKNYPMGKNITIRPGTYLVKIRTAPQVYVVEQGGVLHELQNESIAEAIYGEGWAKRVVDVPDVFFDNYILGNPIIHDYKVPDDILFKNNETGKYYYKNNNILREFASTEAVLANRFKLEDAVVNSRTFFVRERPITGLDKNVFNPVAEPLTDRSDCENRKLRAAVIFLVDGSYTTEQIDKLQKIKKEIPAQFAWATDNLAEINFDYPTSIFFDDGYFLLKRNDGTTEVKNEVINSFYDNNQDIFDFIFVWTNFKIPSENTNEIAHFTPVTNLQEGTNRPWYDRGEVYGSTGKLKGLIVMGNINKYDTSTSRGLNEALNIVLHEILHQWSAYIEFIDESGARSQALLRADDYNHWSNYAGFISPEGGSGWIDNGNGTFTSELSRVNDTNLRQYSKLDLYLMGLIPAQLMDSVFYIEPTEPSAIGNTISGTAKWVTIDQIVKASGKIQCGF</sequence>
<evidence type="ECO:0000313" key="3">
    <source>
        <dbReference type="Proteomes" id="UP000176241"/>
    </source>
</evidence>
<dbReference type="STRING" id="1797533.A2731_03075"/>
<feature type="signal peptide" evidence="1">
    <location>
        <begin position="1"/>
        <end position="30"/>
    </location>
</feature>
<accession>A0A1G1XVN1</accession>
<protein>
    <recommendedName>
        <fullName evidence="4">Peptidase M1 membrane alanine aminopeptidase domain-containing protein</fullName>
    </recommendedName>
</protein>
<dbReference type="AlphaFoldDB" id="A0A1G1XVN1"/>
<comment type="caution">
    <text evidence="2">The sequence shown here is derived from an EMBL/GenBank/DDBJ whole genome shotgun (WGS) entry which is preliminary data.</text>
</comment>
<feature type="chain" id="PRO_5009581413" description="Peptidase M1 membrane alanine aminopeptidase domain-containing protein" evidence="1">
    <location>
        <begin position="31"/>
        <end position="528"/>
    </location>
</feature>
<evidence type="ECO:0000313" key="2">
    <source>
        <dbReference type="EMBL" id="OGY44041.1"/>
    </source>
</evidence>
<name>A0A1G1XVN1_9BACT</name>
<reference evidence="2 3" key="1">
    <citation type="journal article" date="2016" name="Nat. Commun.">
        <title>Thousands of microbial genomes shed light on interconnected biogeochemical processes in an aquifer system.</title>
        <authorList>
            <person name="Anantharaman K."/>
            <person name="Brown C.T."/>
            <person name="Hug L.A."/>
            <person name="Sharon I."/>
            <person name="Castelle C.J."/>
            <person name="Probst A.J."/>
            <person name="Thomas B.C."/>
            <person name="Singh A."/>
            <person name="Wilkins M.J."/>
            <person name="Karaoz U."/>
            <person name="Brodie E.L."/>
            <person name="Williams K.H."/>
            <person name="Hubbard S.S."/>
            <person name="Banfield J.F."/>
        </authorList>
    </citation>
    <scope>NUCLEOTIDE SEQUENCE [LARGE SCALE GENOMIC DNA]</scope>
</reference>
<dbReference type="EMBL" id="MHIC01000037">
    <property type="protein sequence ID" value="OGY44041.1"/>
    <property type="molecule type" value="Genomic_DNA"/>
</dbReference>
<evidence type="ECO:0000256" key="1">
    <source>
        <dbReference type="SAM" id="SignalP"/>
    </source>
</evidence>
<organism evidence="2 3">
    <name type="scientific">Candidatus Buchananbacteria bacterium RIFCSPHIGHO2_01_FULL_39_8</name>
    <dbReference type="NCBI Taxonomy" id="1797533"/>
    <lineage>
        <taxon>Bacteria</taxon>
        <taxon>Candidatus Buchananiibacteriota</taxon>
    </lineage>
</organism>
<proteinExistence type="predicted"/>
<keyword evidence="1" id="KW-0732">Signal</keyword>